<keyword evidence="2" id="KW-1185">Reference proteome</keyword>
<comment type="caution">
    <text evidence="1">The sequence shown here is derived from an EMBL/GenBank/DDBJ whole genome shotgun (WGS) entry which is preliminary data.</text>
</comment>
<evidence type="ECO:0000313" key="2">
    <source>
        <dbReference type="Proteomes" id="UP000820669"/>
    </source>
</evidence>
<gene>
    <name evidence="1" type="ORF">HF526_22780</name>
</gene>
<organism evidence="1 2">
    <name type="scientific">Pseudonocardia acidicola</name>
    <dbReference type="NCBI Taxonomy" id="2724939"/>
    <lineage>
        <taxon>Bacteria</taxon>
        <taxon>Bacillati</taxon>
        <taxon>Actinomycetota</taxon>
        <taxon>Actinomycetes</taxon>
        <taxon>Pseudonocardiales</taxon>
        <taxon>Pseudonocardiaceae</taxon>
        <taxon>Pseudonocardia</taxon>
    </lineage>
</organism>
<accession>A0ABX1SIM8</accession>
<dbReference type="RefSeq" id="WP_169383595.1">
    <property type="nucleotide sequence ID" value="NZ_JAAXLA010000049.1"/>
</dbReference>
<dbReference type="Proteomes" id="UP000820669">
    <property type="component" value="Unassembled WGS sequence"/>
</dbReference>
<evidence type="ECO:0000313" key="1">
    <source>
        <dbReference type="EMBL" id="NMI00115.1"/>
    </source>
</evidence>
<dbReference type="EMBL" id="JAAXLA010000049">
    <property type="protein sequence ID" value="NMI00115.1"/>
    <property type="molecule type" value="Genomic_DNA"/>
</dbReference>
<proteinExistence type="predicted"/>
<reference evidence="1 2" key="1">
    <citation type="submission" date="2020-04" db="EMBL/GenBank/DDBJ databases">
        <authorList>
            <person name="Klaysubun C."/>
            <person name="Duangmal K."/>
            <person name="Lipun K."/>
        </authorList>
    </citation>
    <scope>NUCLEOTIDE SEQUENCE [LARGE SCALE GENOMIC DNA]</scope>
    <source>
        <strain evidence="1 2">K10HN5</strain>
    </source>
</reference>
<protein>
    <submittedName>
        <fullName evidence="1">Uncharacterized protein</fullName>
    </submittedName>
</protein>
<sequence length="205" mass="23446">MNPYYEACVQWYESIAREGRENPSAHRRKICQNYLEHAALEYTDRWPEIFTPERTIEHPVYKVKWGTPETVVFDGLDAVKGFYTGLKDGGVLTNQDELLSVADWGFSSFLKINLFRTGAQLQAEGVEVDDPDAHYVVQTPCAMYWLYDSDARLIGENVYEMEAGKVIKLKPEEVITSDDLWQLVKPYLPHGREVGTSDAFRAVTT</sequence>
<name>A0ABX1SIM8_9PSEU</name>